<dbReference type="GO" id="GO:0000272">
    <property type="term" value="P:polysaccharide catabolic process"/>
    <property type="evidence" value="ECO:0007669"/>
    <property type="project" value="InterPro"/>
</dbReference>
<organism evidence="3 4">
    <name type="scientific">Haloferax profundi</name>
    <dbReference type="NCBI Taxonomy" id="1544718"/>
    <lineage>
        <taxon>Archaea</taxon>
        <taxon>Methanobacteriati</taxon>
        <taxon>Methanobacteriota</taxon>
        <taxon>Stenosarchaea group</taxon>
        <taxon>Halobacteria</taxon>
        <taxon>Halobacteriales</taxon>
        <taxon>Haloferacaceae</taxon>
        <taxon>Haloferax</taxon>
    </lineage>
</organism>
<reference evidence="3 4" key="1">
    <citation type="submission" date="2015-12" db="EMBL/GenBank/DDBJ databases">
        <title>Haloferax profundi sp. nov. isolated from the Discovery deep brine-seawater interface in the Red Sea.</title>
        <authorList>
            <person name="Zhang G."/>
            <person name="Stingl U."/>
            <person name="Rashid M."/>
        </authorList>
    </citation>
    <scope>NUCLEOTIDE SEQUENCE [LARGE SCALE GENOMIC DNA]</scope>
    <source>
        <strain evidence="3 4">SB29</strain>
    </source>
</reference>
<dbReference type="InterPro" id="IPR036439">
    <property type="entry name" value="Dockerin_dom_sf"/>
</dbReference>
<evidence type="ECO:0000259" key="2">
    <source>
        <dbReference type="Pfam" id="PF07705"/>
    </source>
</evidence>
<protein>
    <recommendedName>
        <fullName evidence="2">CARDB domain-containing protein</fullName>
    </recommendedName>
</protein>
<dbReference type="Pfam" id="PF07705">
    <property type="entry name" value="CARDB"/>
    <property type="match status" value="1"/>
</dbReference>
<name>A0A0W1RYH1_9EURY</name>
<dbReference type="InterPro" id="IPR035986">
    <property type="entry name" value="PKD_dom_sf"/>
</dbReference>
<feature type="region of interest" description="Disordered" evidence="1">
    <location>
        <begin position="47"/>
        <end position="66"/>
    </location>
</feature>
<feature type="domain" description="CARDB" evidence="2">
    <location>
        <begin position="8"/>
        <end position="64"/>
    </location>
</feature>
<dbReference type="InterPro" id="IPR013783">
    <property type="entry name" value="Ig-like_fold"/>
</dbReference>
<evidence type="ECO:0000313" key="3">
    <source>
        <dbReference type="EMBL" id="KTG18740.1"/>
    </source>
</evidence>
<dbReference type="Pfam" id="PF00404">
    <property type="entry name" value="Dockerin_1"/>
    <property type="match status" value="1"/>
</dbReference>
<dbReference type="AlphaFoldDB" id="A0A0W1RYH1"/>
<dbReference type="Gene3D" id="2.60.40.10">
    <property type="entry name" value="Immunoglobulins"/>
    <property type="match status" value="2"/>
</dbReference>
<dbReference type="Proteomes" id="UP000053157">
    <property type="component" value="Unassembled WGS sequence"/>
</dbReference>
<proteinExistence type="predicted"/>
<dbReference type="PROSITE" id="PS00018">
    <property type="entry name" value="EF_HAND_1"/>
    <property type="match status" value="2"/>
</dbReference>
<dbReference type="InterPro" id="IPR018247">
    <property type="entry name" value="EF_Hand_1_Ca_BS"/>
</dbReference>
<comment type="caution">
    <text evidence="3">The sequence shown here is derived from an EMBL/GenBank/DDBJ whole genome shotgun (WGS) entry which is preliminary data.</text>
</comment>
<dbReference type="EMBL" id="LOPV01000458">
    <property type="protein sequence ID" value="KTG18740.1"/>
    <property type="molecule type" value="Genomic_DNA"/>
</dbReference>
<dbReference type="Gene3D" id="1.10.1330.10">
    <property type="entry name" value="Dockerin domain"/>
    <property type="match status" value="1"/>
</dbReference>
<evidence type="ECO:0000256" key="1">
    <source>
        <dbReference type="SAM" id="MobiDB-lite"/>
    </source>
</evidence>
<dbReference type="InterPro" id="IPR002105">
    <property type="entry name" value="Dockerin_1_rpt"/>
</dbReference>
<feature type="compositionally biased region" description="Polar residues" evidence="1">
    <location>
        <begin position="47"/>
        <end position="64"/>
    </location>
</feature>
<gene>
    <name evidence="3" type="ORF">AUR66_18200</name>
</gene>
<dbReference type="InterPro" id="IPR011635">
    <property type="entry name" value="CARDB"/>
</dbReference>
<sequence length="334" mass="36166">MEIRLENGPNVSTSQHISALEPETDTVVNFSISEDRLTSAFATRVTADSNESVTESDETNNARTANVLRPTVELQPGEVNYYQQDGTTTAVVLVPNTGLQSATGSVTVSNFNGSEQFGQTTVTLNASSNTKTAAYTSTELPLKDVSENETVLVTVEINNTTEDIAVDTVAHNTTLTPPTGTIELNQSTVERNRSVKLFAETHDIDGTIESLEWRVNGAVIATNQSNLTWTPNERGNQTVTLVIRDDDGVEKTVNRTVYVHVPRLSSALSVPTDPDGDGEFEDINGDGEVNIVDVQAMFVNRDKVVTTNSSRAFDFSGNGVVNIIDVQHLFNEVI</sequence>
<accession>A0A0W1RYH1</accession>
<dbReference type="SUPFAM" id="SSF63446">
    <property type="entry name" value="Type I dockerin domain"/>
    <property type="match status" value="1"/>
</dbReference>
<evidence type="ECO:0000313" key="4">
    <source>
        <dbReference type="Proteomes" id="UP000053157"/>
    </source>
</evidence>
<dbReference type="GO" id="GO:0004553">
    <property type="term" value="F:hydrolase activity, hydrolyzing O-glycosyl compounds"/>
    <property type="evidence" value="ECO:0007669"/>
    <property type="project" value="InterPro"/>
</dbReference>
<dbReference type="SUPFAM" id="SSF49299">
    <property type="entry name" value="PKD domain"/>
    <property type="match status" value="1"/>
</dbReference>
<keyword evidence="4" id="KW-1185">Reference proteome</keyword>